<dbReference type="Pfam" id="PF00169">
    <property type="entry name" value="PH"/>
    <property type="match status" value="1"/>
</dbReference>
<dbReference type="InterPro" id="IPR011993">
    <property type="entry name" value="PH-like_dom_sf"/>
</dbReference>
<dbReference type="Gene3D" id="2.30.29.30">
    <property type="entry name" value="Pleckstrin-homology domain (PH domain)/Phosphotyrosine-binding domain (PTB)"/>
    <property type="match status" value="1"/>
</dbReference>
<proteinExistence type="predicted"/>
<gene>
    <name evidence="2" type="ORF">PHET_06950</name>
</gene>
<evidence type="ECO:0000313" key="3">
    <source>
        <dbReference type="Proteomes" id="UP000748531"/>
    </source>
</evidence>
<dbReference type="SUPFAM" id="SSF50729">
    <property type="entry name" value="PH domain-like"/>
    <property type="match status" value="1"/>
</dbReference>
<reference evidence="2" key="1">
    <citation type="submission" date="2019-05" db="EMBL/GenBank/DDBJ databases">
        <title>Annotation for the trematode Paragonimus heterotremus.</title>
        <authorList>
            <person name="Choi Y.-J."/>
        </authorList>
    </citation>
    <scope>NUCLEOTIDE SEQUENCE</scope>
    <source>
        <strain evidence="2">LC</strain>
    </source>
</reference>
<evidence type="ECO:0000313" key="2">
    <source>
        <dbReference type="EMBL" id="KAF5399800.1"/>
    </source>
</evidence>
<sequence length="94" mass="10770">MQSTEKAIQPNSSVTYNGWLKKLGGKFKTWKKRYFVLEGTQLSYYTSPDDQRVLGKFSLESTQIEIPNVTDAEFGGDNKGFVFIVKPGKFRCRH</sequence>
<dbReference type="GO" id="GO:0005886">
    <property type="term" value="C:plasma membrane"/>
    <property type="evidence" value="ECO:0007669"/>
    <property type="project" value="TreeGrafter"/>
</dbReference>
<dbReference type="InterPro" id="IPR037370">
    <property type="entry name" value="Pleckstrin"/>
</dbReference>
<dbReference type="Proteomes" id="UP000748531">
    <property type="component" value="Unassembled WGS sequence"/>
</dbReference>
<organism evidence="2 3">
    <name type="scientific">Paragonimus heterotremus</name>
    <dbReference type="NCBI Taxonomy" id="100268"/>
    <lineage>
        <taxon>Eukaryota</taxon>
        <taxon>Metazoa</taxon>
        <taxon>Spiralia</taxon>
        <taxon>Lophotrochozoa</taxon>
        <taxon>Platyhelminthes</taxon>
        <taxon>Trematoda</taxon>
        <taxon>Digenea</taxon>
        <taxon>Plagiorchiida</taxon>
        <taxon>Troglotremata</taxon>
        <taxon>Troglotrematidae</taxon>
        <taxon>Paragonimus</taxon>
    </lineage>
</organism>
<accession>A0A8J4SY79</accession>
<feature type="domain" description="PH" evidence="1">
    <location>
        <begin position="13"/>
        <end position="94"/>
    </location>
</feature>
<dbReference type="EMBL" id="LUCH01003715">
    <property type="protein sequence ID" value="KAF5399800.1"/>
    <property type="molecule type" value="Genomic_DNA"/>
</dbReference>
<dbReference type="AlphaFoldDB" id="A0A8J4SY79"/>
<evidence type="ECO:0000259" key="1">
    <source>
        <dbReference type="PROSITE" id="PS50003"/>
    </source>
</evidence>
<protein>
    <recommendedName>
        <fullName evidence="1">PH domain-containing protein</fullName>
    </recommendedName>
</protein>
<name>A0A8J4SY79_9TREM</name>
<comment type="caution">
    <text evidence="2">The sequence shown here is derived from an EMBL/GenBank/DDBJ whole genome shotgun (WGS) entry which is preliminary data.</text>
</comment>
<dbReference type="PROSITE" id="PS50003">
    <property type="entry name" value="PH_DOMAIN"/>
    <property type="match status" value="1"/>
</dbReference>
<dbReference type="PANTHER" id="PTHR12092">
    <property type="entry name" value="PLECKSTRIN"/>
    <property type="match status" value="1"/>
</dbReference>
<keyword evidence="3" id="KW-1185">Reference proteome</keyword>
<dbReference type="PANTHER" id="PTHR12092:SF16">
    <property type="entry name" value="PH DOMAIN-CONTAINING PROTEIN"/>
    <property type="match status" value="1"/>
</dbReference>
<dbReference type="InterPro" id="IPR001849">
    <property type="entry name" value="PH_domain"/>
</dbReference>
<dbReference type="OrthoDB" id="185175at2759"/>
<dbReference type="GO" id="GO:0030036">
    <property type="term" value="P:actin cytoskeleton organization"/>
    <property type="evidence" value="ECO:0007669"/>
    <property type="project" value="TreeGrafter"/>
</dbReference>